<gene>
    <name evidence="3" type="ORF">ACFO3J_09895</name>
</gene>
<dbReference type="Proteomes" id="UP001595765">
    <property type="component" value="Unassembled WGS sequence"/>
</dbReference>
<evidence type="ECO:0000259" key="2">
    <source>
        <dbReference type="PROSITE" id="PS50943"/>
    </source>
</evidence>
<dbReference type="PROSITE" id="PS50943">
    <property type="entry name" value="HTH_CROC1"/>
    <property type="match status" value="1"/>
</dbReference>
<dbReference type="Pfam" id="PF01381">
    <property type="entry name" value="HTH_3"/>
    <property type="match status" value="1"/>
</dbReference>
<dbReference type="Gene3D" id="3.40.50.300">
    <property type="entry name" value="P-loop containing nucleotide triphosphate hydrolases"/>
    <property type="match status" value="1"/>
</dbReference>
<feature type="compositionally biased region" description="Gly residues" evidence="1">
    <location>
        <begin position="255"/>
        <end position="281"/>
    </location>
</feature>
<dbReference type="CDD" id="cd00093">
    <property type="entry name" value="HTH_XRE"/>
    <property type="match status" value="1"/>
</dbReference>
<evidence type="ECO:0000313" key="4">
    <source>
        <dbReference type="Proteomes" id="UP001595765"/>
    </source>
</evidence>
<dbReference type="InterPro" id="IPR001387">
    <property type="entry name" value="Cro/C1-type_HTH"/>
</dbReference>
<sequence length="559" mass="57124">MRNDLLLALRNQRGWTQEELSERSGISVRTIRNLERGRVQSPRRSSLDLLFSVLDPERRGNSAGGPIPGGGGAFHPGGNGPGNGAGNSTGNGIGNGAANAAGNSGLHGAGNGHGSGSGNGAVRVQQSGDQGRARGPASPAPGAPVGVRRLGPAAAAGRPSRWRGPRPPRTSLVGRDSDLDRLCDIVTGHPVTVITGPGGIGKSRLALAVAERTAAEFPGGIAVAQLGRIAVTGAVGGAAGNGAVGHGTVGDGGGGAVGHGTVGDGGGGSGPVAHGIGGPGPGIRDPGVHGVPGGDGPGALAAAGHSVAELLGDERQPPGTGPALLVLDTAEHLPQTTALLVEQLRGAWPDARIVVTTRRPPALAEARIWETRPLPLDSAVELMSRRLASNSLTDDLAGSPARVRELCRELDCVPRLIEFAAYWLRSVPVSALLRPDQVLELLGVPDVSALPHQRSMRGSLEWSWGMLTARQRQFMLRLAERPEPVASDGLESASLEPEFSGTEAVCLLAELADASLLQVSRGARYEYRMLRHVRAFVRHRAEPVSGAPRPAAVCAAACG</sequence>
<dbReference type="PANTHER" id="PTHR47691:SF3">
    <property type="entry name" value="HTH-TYPE TRANSCRIPTIONAL REGULATOR RV0890C-RELATED"/>
    <property type="match status" value="1"/>
</dbReference>
<evidence type="ECO:0000313" key="3">
    <source>
        <dbReference type="EMBL" id="MFC4031790.1"/>
    </source>
</evidence>
<feature type="region of interest" description="Disordered" evidence="1">
    <location>
        <begin position="56"/>
        <end position="91"/>
    </location>
</feature>
<evidence type="ECO:0000256" key="1">
    <source>
        <dbReference type="SAM" id="MobiDB-lite"/>
    </source>
</evidence>
<feature type="compositionally biased region" description="Gly residues" evidence="1">
    <location>
        <begin position="62"/>
        <end position="91"/>
    </location>
</feature>
<dbReference type="RefSeq" id="WP_386428166.1">
    <property type="nucleotide sequence ID" value="NZ_JBHSBB010000008.1"/>
</dbReference>
<dbReference type="SMART" id="SM00530">
    <property type="entry name" value="HTH_XRE"/>
    <property type="match status" value="1"/>
</dbReference>
<feature type="compositionally biased region" description="Gly residues" evidence="1">
    <location>
        <begin position="105"/>
        <end position="119"/>
    </location>
</feature>
<comment type="caution">
    <text evidence="3">The sequence shown here is derived from an EMBL/GenBank/DDBJ whole genome shotgun (WGS) entry which is preliminary data.</text>
</comment>
<accession>A0ABV8HIP6</accession>
<dbReference type="InterPro" id="IPR027417">
    <property type="entry name" value="P-loop_NTPase"/>
</dbReference>
<feature type="region of interest" description="Disordered" evidence="1">
    <location>
        <begin position="255"/>
        <end position="301"/>
    </location>
</feature>
<protein>
    <submittedName>
        <fullName evidence="3">Helix-turn-helix domain-containing protein</fullName>
    </submittedName>
</protein>
<feature type="region of interest" description="Disordered" evidence="1">
    <location>
        <begin position="104"/>
        <end position="175"/>
    </location>
</feature>
<dbReference type="InterPro" id="IPR010982">
    <property type="entry name" value="Lambda_DNA-bd_dom_sf"/>
</dbReference>
<proteinExistence type="predicted"/>
<dbReference type="PANTHER" id="PTHR47691">
    <property type="entry name" value="REGULATOR-RELATED"/>
    <property type="match status" value="1"/>
</dbReference>
<feature type="domain" description="HTH cro/C1-type" evidence="2">
    <location>
        <begin position="6"/>
        <end position="55"/>
    </location>
</feature>
<name>A0ABV8HIP6_9ACTN</name>
<feature type="compositionally biased region" description="Low complexity" evidence="1">
    <location>
        <begin position="143"/>
        <end position="159"/>
    </location>
</feature>
<dbReference type="Gene3D" id="1.10.260.40">
    <property type="entry name" value="lambda repressor-like DNA-binding domains"/>
    <property type="match status" value="1"/>
</dbReference>
<keyword evidence="4" id="KW-1185">Reference proteome</keyword>
<organism evidence="3 4">
    <name type="scientific">Streptomyces polygonati</name>
    <dbReference type="NCBI Taxonomy" id="1617087"/>
    <lineage>
        <taxon>Bacteria</taxon>
        <taxon>Bacillati</taxon>
        <taxon>Actinomycetota</taxon>
        <taxon>Actinomycetes</taxon>
        <taxon>Kitasatosporales</taxon>
        <taxon>Streptomycetaceae</taxon>
        <taxon>Streptomyces</taxon>
    </lineage>
</organism>
<dbReference type="SUPFAM" id="SSF47413">
    <property type="entry name" value="lambda repressor-like DNA-binding domains"/>
    <property type="match status" value="1"/>
</dbReference>
<dbReference type="SUPFAM" id="SSF52540">
    <property type="entry name" value="P-loop containing nucleoside triphosphate hydrolases"/>
    <property type="match status" value="1"/>
</dbReference>
<reference evidence="4" key="1">
    <citation type="journal article" date="2019" name="Int. J. Syst. Evol. Microbiol.">
        <title>The Global Catalogue of Microorganisms (GCM) 10K type strain sequencing project: providing services to taxonomists for standard genome sequencing and annotation.</title>
        <authorList>
            <consortium name="The Broad Institute Genomics Platform"/>
            <consortium name="The Broad Institute Genome Sequencing Center for Infectious Disease"/>
            <person name="Wu L."/>
            <person name="Ma J."/>
        </authorList>
    </citation>
    <scope>NUCLEOTIDE SEQUENCE [LARGE SCALE GENOMIC DNA]</scope>
    <source>
        <strain evidence="4">CGMCC 4.7237</strain>
    </source>
</reference>
<dbReference type="EMBL" id="JBHSBB010000008">
    <property type="protein sequence ID" value="MFC4031790.1"/>
    <property type="molecule type" value="Genomic_DNA"/>
</dbReference>